<dbReference type="EMBL" id="LFRF01000005">
    <property type="protein sequence ID" value="KND92680.1"/>
    <property type="molecule type" value="Genomic_DNA"/>
</dbReference>
<feature type="domain" description="Beta-lactamase-related" evidence="4">
    <location>
        <begin position="19"/>
        <end position="380"/>
    </location>
</feature>
<feature type="region of interest" description="Disordered" evidence="3">
    <location>
        <begin position="236"/>
        <end position="261"/>
    </location>
</feature>
<dbReference type="SUPFAM" id="SSF56601">
    <property type="entry name" value="beta-lactamase/transpeptidase-like"/>
    <property type="match status" value="1"/>
</dbReference>
<keyword evidence="5" id="KW-0012">Acyltransferase</keyword>
<gene>
    <name evidence="5" type="ORF">TOPH_02643</name>
</gene>
<evidence type="ECO:0000313" key="6">
    <source>
        <dbReference type="Proteomes" id="UP000036947"/>
    </source>
</evidence>
<dbReference type="Proteomes" id="UP000036947">
    <property type="component" value="Unassembled WGS sequence"/>
</dbReference>
<evidence type="ECO:0000256" key="2">
    <source>
        <dbReference type="ARBA" id="ARBA00022801"/>
    </source>
</evidence>
<accession>A0A0L0NG05</accession>
<dbReference type="OrthoDB" id="428260at2759"/>
<dbReference type="GO" id="GO:0016746">
    <property type="term" value="F:acyltransferase activity"/>
    <property type="evidence" value="ECO:0007669"/>
    <property type="project" value="UniProtKB-KW"/>
</dbReference>
<protein>
    <submittedName>
        <fullName evidence="5">Acyltransferase LovD</fullName>
    </submittedName>
</protein>
<dbReference type="InterPro" id="IPR050789">
    <property type="entry name" value="Diverse_Enzym_Activities"/>
</dbReference>
<evidence type="ECO:0000259" key="4">
    <source>
        <dbReference type="Pfam" id="PF00144"/>
    </source>
</evidence>
<dbReference type="GO" id="GO:0016787">
    <property type="term" value="F:hydrolase activity"/>
    <property type="evidence" value="ECO:0007669"/>
    <property type="project" value="UniProtKB-KW"/>
</dbReference>
<keyword evidence="5" id="KW-0808">Transferase</keyword>
<dbReference type="PANTHER" id="PTHR43283">
    <property type="entry name" value="BETA-LACTAMASE-RELATED"/>
    <property type="match status" value="1"/>
</dbReference>
<proteinExistence type="inferred from homology"/>
<sequence>MDTLNAILQAHVAPGADTTDKLLGAAFVVANNHGIAYTGAAGRIGFDAASRPFAGDSFTWVASLTKLVTTTCLMQLVERGRVALDEDVRGHAPELARMQILRGFDGGDAPILEDNVKPITLRQVAPLERMLLTHTVGLGYDLADPDLVKWSAKVGRTANNLDWSRDGFTTPLKFAPGEGWYYGTALDWAGLVLESVTGQSIGRYMQEHVFDPLGMADTGFWPERLPQTASRTVACSRRDASSRALEPVPVPTPREHDVESGGAGLYTTAADYARFLHSFLHGTLVGAAALRDMFTPQLDAAQSAMFELVCYRSGVQDSFAPEFPAGLALNHGLGGAMNMEDVLGKRRKGSLMWSGMCNSRWWVDRETGIAAVLIVTVREHGDPVVARLYDELERAVYAHLVAAK</sequence>
<comment type="similarity">
    <text evidence="1">Belongs to the class-A beta-lactamase family.</text>
</comment>
<comment type="caution">
    <text evidence="5">The sequence shown here is derived from an EMBL/GenBank/DDBJ whole genome shotgun (WGS) entry which is preliminary data.</text>
</comment>
<dbReference type="Gene3D" id="3.40.710.10">
    <property type="entry name" value="DD-peptidase/beta-lactamase superfamily"/>
    <property type="match status" value="1"/>
</dbReference>
<dbReference type="Pfam" id="PF00144">
    <property type="entry name" value="Beta-lactamase"/>
    <property type="match status" value="1"/>
</dbReference>
<evidence type="ECO:0000313" key="5">
    <source>
        <dbReference type="EMBL" id="KND92680.1"/>
    </source>
</evidence>
<reference evidence="5 6" key="1">
    <citation type="journal article" date="2015" name="BMC Genomics">
        <title>The genome of the truffle-parasite Tolypocladium ophioglossoides and the evolution of antifungal peptaibiotics.</title>
        <authorList>
            <person name="Quandt C.A."/>
            <person name="Bushley K.E."/>
            <person name="Spatafora J.W."/>
        </authorList>
    </citation>
    <scope>NUCLEOTIDE SEQUENCE [LARGE SCALE GENOMIC DNA]</scope>
    <source>
        <strain evidence="5 6">CBS 100239</strain>
    </source>
</reference>
<organism evidence="5 6">
    <name type="scientific">Tolypocladium ophioglossoides (strain CBS 100239)</name>
    <name type="common">Snaketongue truffleclub</name>
    <name type="synonym">Elaphocordyceps ophioglossoides</name>
    <dbReference type="NCBI Taxonomy" id="1163406"/>
    <lineage>
        <taxon>Eukaryota</taxon>
        <taxon>Fungi</taxon>
        <taxon>Dikarya</taxon>
        <taxon>Ascomycota</taxon>
        <taxon>Pezizomycotina</taxon>
        <taxon>Sordariomycetes</taxon>
        <taxon>Hypocreomycetidae</taxon>
        <taxon>Hypocreales</taxon>
        <taxon>Ophiocordycipitaceae</taxon>
        <taxon>Tolypocladium</taxon>
    </lineage>
</organism>
<dbReference type="PANTHER" id="PTHR43283:SF17">
    <property type="entry name" value="(LOVD), PUTATIVE (AFU_ORTHOLOGUE AFUA_5G00920)-RELATED"/>
    <property type="match status" value="1"/>
</dbReference>
<keyword evidence="6" id="KW-1185">Reference proteome</keyword>
<dbReference type="AlphaFoldDB" id="A0A0L0NG05"/>
<dbReference type="STRING" id="1163406.A0A0L0NG05"/>
<name>A0A0L0NG05_TOLOC</name>
<evidence type="ECO:0000256" key="3">
    <source>
        <dbReference type="SAM" id="MobiDB-lite"/>
    </source>
</evidence>
<evidence type="ECO:0000256" key="1">
    <source>
        <dbReference type="ARBA" id="ARBA00009009"/>
    </source>
</evidence>
<keyword evidence="2" id="KW-0378">Hydrolase</keyword>
<dbReference type="InterPro" id="IPR001466">
    <property type="entry name" value="Beta-lactam-related"/>
</dbReference>
<dbReference type="InterPro" id="IPR012338">
    <property type="entry name" value="Beta-lactam/transpept-like"/>
</dbReference>